<dbReference type="EMBL" id="FQYK01000001">
    <property type="protein sequence ID" value="SHI32503.1"/>
    <property type="molecule type" value="Genomic_DNA"/>
</dbReference>
<proteinExistence type="predicted"/>
<dbReference type="PROSITE" id="PS51257">
    <property type="entry name" value="PROKAR_LIPOPROTEIN"/>
    <property type="match status" value="1"/>
</dbReference>
<reference evidence="3 4" key="1">
    <citation type="submission" date="2016-11" db="EMBL/GenBank/DDBJ databases">
        <authorList>
            <person name="Jaros S."/>
            <person name="Januszkiewicz K."/>
            <person name="Wedrychowicz H."/>
        </authorList>
    </citation>
    <scope>NUCLEOTIDE SEQUENCE [LARGE SCALE GENOMIC DNA]</scope>
    <source>
        <strain evidence="3 4">CGMCC 1.12213</strain>
    </source>
</reference>
<evidence type="ECO:0000259" key="2">
    <source>
        <dbReference type="Pfam" id="PF07995"/>
    </source>
</evidence>
<feature type="signal peptide" evidence="1">
    <location>
        <begin position="1"/>
        <end position="19"/>
    </location>
</feature>
<dbReference type="InterPro" id="IPR011041">
    <property type="entry name" value="Quinoprot_gluc/sorb_DH_b-prop"/>
</dbReference>
<dbReference type="InterPro" id="IPR011042">
    <property type="entry name" value="6-blade_b-propeller_TolB-like"/>
</dbReference>
<dbReference type="RefSeq" id="WP_019386377.1">
    <property type="nucleotide sequence ID" value="NZ_ALIH01000001.1"/>
</dbReference>
<feature type="chain" id="PRO_5009915641" evidence="1">
    <location>
        <begin position="20"/>
        <end position="374"/>
    </location>
</feature>
<dbReference type="AlphaFoldDB" id="A0A1M6A8Q2"/>
<accession>A0A1M6A8Q2</accession>
<dbReference type="InterPro" id="IPR012938">
    <property type="entry name" value="Glc/Sorbosone_DH"/>
</dbReference>
<evidence type="ECO:0000313" key="4">
    <source>
        <dbReference type="Proteomes" id="UP000184396"/>
    </source>
</evidence>
<organism evidence="3 4">
    <name type="scientific">Algibacter luteus</name>
    <dbReference type="NCBI Taxonomy" id="1178825"/>
    <lineage>
        <taxon>Bacteria</taxon>
        <taxon>Pseudomonadati</taxon>
        <taxon>Bacteroidota</taxon>
        <taxon>Flavobacteriia</taxon>
        <taxon>Flavobacteriales</taxon>
        <taxon>Flavobacteriaceae</taxon>
        <taxon>Algibacter</taxon>
    </lineage>
</organism>
<gene>
    <name evidence="3" type="ORF">SAMN05216261_0273</name>
</gene>
<evidence type="ECO:0000313" key="3">
    <source>
        <dbReference type="EMBL" id="SHI32503.1"/>
    </source>
</evidence>
<protein>
    <submittedName>
        <fullName evidence="3">Glucose/arabinose dehydrogenase, beta-propeller fold</fullName>
    </submittedName>
</protein>
<keyword evidence="1" id="KW-0732">Signal</keyword>
<dbReference type="SUPFAM" id="SSF50952">
    <property type="entry name" value="Soluble quinoprotein glucose dehydrogenase"/>
    <property type="match status" value="1"/>
</dbReference>
<dbReference type="Proteomes" id="UP000184396">
    <property type="component" value="Unassembled WGS sequence"/>
</dbReference>
<dbReference type="STRING" id="1178825.SAMN05216261_0273"/>
<feature type="domain" description="Glucose/Sorbosone dehydrogenase" evidence="2">
    <location>
        <begin position="45"/>
        <end position="364"/>
    </location>
</feature>
<dbReference type="Pfam" id="PF07995">
    <property type="entry name" value="GSDH"/>
    <property type="match status" value="1"/>
</dbReference>
<dbReference type="eggNOG" id="COG2133">
    <property type="taxonomic scope" value="Bacteria"/>
</dbReference>
<dbReference type="PANTHER" id="PTHR19328:SF75">
    <property type="entry name" value="ALDOSE SUGAR DEHYDROGENASE YLII"/>
    <property type="match status" value="1"/>
</dbReference>
<sequence length="374" mass="41846">MKQFYSIFALIFIVFTACAQQKESEVEASTPSESNYTSEIVVSDLNIPWGMAFLPDGSMLITEKSGELIHFYEGEKQLIEGTPNVYVRGQGGFMDVKLHPDYIENGWIYFSFASAEGEGDGGNTAILRAKLNGNTLVNSEMLYKASPNSKRGQHFGSRIEFDDEGYLYFSIGDRGDRDVNPQDITRDCGKIYRLNDDGSVPDDNPFINTENAKTAIYSYGHRNPQGMVKNPFTGAIWTNEHGPKGGDEINIIEKGNNYGWPVISYGINYSGTTFTDITEKEGMEQPLFYWVPSIAPSGMAFVSSNKYPEWKGNVLVGALKFEYLERLVIENNKVVKREKLLEDIGRVRNVIQGPDGFIYVAVEGKGIYKIVPQN</sequence>
<name>A0A1M6A8Q2_9FLAO</name>
<dbReference type="PANTHER" id="PTHR19328">
    <property type="entry name" value="HEDGEHOG-INTERACTING PROTEIN"/>
    <property type="match status" value="1"/>
</dbReference>
<dbReference type="Gene3D" id="2.120.10.30">
    <property type="entry name" value="TolB, C-terminal domain"/>
    <property type="match status" value="1"/>
</dbReference>
<evidence type="ECO:0000256" key="1">
    <source>
        <dbReference type="SAM" id="SignalP"/>
    </source>
</evidence>
<dbReference type="OrthoDB" id="9770043at2"/>
<keyword evidence="4" id="KW-1185">Reference proteome</keyword>